<name>A0A068WUK6_ECHGR</name>
<dbReference type="Proteomes" id="UP000492820">
    <property type="component" value="Unassembled WGS sequence"/>
</dbReference>
<dbReference type="EMBL" id="LK028594">
    <property type="protein sequence ID" value="CDS23821.1"/>
    <property type="molecule type" value="Genomic_DNA"/>
</dbReference>
<gene>
    <name evidence="2" type="ORF">EgrG_000414800</name>
</gene>
<evidence type="ECO:0000313" key="4">
    <source>
        <dbReference type="WBParaSite" id="EgrG_000414800"/>
    </source>
</evidence>
<accession>A0A068WUK6</accession>
<proteinExistence type="predicted"/>
<evidence type="ECO:0000313" key="3">
    <source>
        <dbReference type="Proteomes" id="UP000492820"/>
    </source>
</evidence>
<protein>
    <submittedName>
        <fullName evidence="2 4">Uncharacterized protein</fullName>
    </submittedName>
</protein>
<evidence type="ECO:0000313" key="2">
    <source>
        <dbReference type="EMBL" id="CDS23821.1"/>
    </source>
</evidence>
<reference evidence="2" key="2">
    <citation type="submission" date="2014-06" db="EMBL/GenBank/DDBJ databases">
        <authorList>
            <person name="Aslett M."/>
        </authorList>
    </citation>
    <scope>NUCLEOTIDE SEQUENCE</scope>
</reference>
<reference evidence="2 3" key="1">
    <citation type="journal article" date="2013" name="Nature">
        <title>The genomes of four tapeworm species reveal adaptations to parasitism.</title>
        <authorList>
            <person name="Tsai I.J."/>
            <person name="Zarowiecki M."/>
            <person name="Holroyd N."/>
            <person name="Garciarrubio A."/>
            <person name="Sanchez-Flores A."/>
            <person name="Brooks K.L."/>
            <person name="Tracey A."/>
            <person name="Bobes R.J."/>
            <person name="Fragoso G."/>
            <person name="Sciutto E."/>
            <person name="Aslett M."/>
            <person name="Beasley H."/>
            <person name="Bennett H.M."/>
            <person name="Cai J."/>
            <person name="Camicia F."/>
            <person name="Clark R."/>
            <person name="Cucher M."/>
            <person name="De Silva N."/>
            <person name="Day T.A."/>
            <person name="Deplazes P."/>
            <person name="Estrada K."/>
            <person name="Fernandez C."/>
            <person name="Holland P.W."/>
            <person name="Hou J."/>
            <person name="Hu S."/>
            <person name="Huckvale T."/>
            <person name="Hung S.S."/>
            <person name="Kamenetzky L."/>
            <person name="Keane J.A."/>
            <person name="Kiss F."/>
            <person name="Koziol U."/>
            <person name="Lambert O."/>
            <person name="Liu K."/>
            <person name="Luo X."/>
            <person name="Luo Y."/>
            <person name="Macchiaroli N."/>
            <person name="Nichol S."/>
            <person name="Paps J."/>
            <person name="Parkinson J."/>
            <person name="Pouchkina-Stantcheva N."/>
            <person name="Riddiford N."/>
            <person name="Rosenzvit M."/>
            <person name="Salinas G."/>
            <person name="Wasmuth J.D."/>
            <person name="Zamanian M."/>
            <person name="Zheng Y."/>
            <person name="Cai X."/>
            <person name="Soberon X."/>
            <person name="Olson P.D."/>
            <person name="Laclette J.P."/>
            <person name="Brehm K."/>
            <person name="Berriman M."/>
            <person name="Garciarrubio A."/>
            <person name="Bobes R.J."/>
            <person name="Fragoso G."/>
            <person name="Sanchez-Flores A."/>
            <person name="Estrada K."/>
            <person name="Cevallos M.A."/>
            <person name="Morett E."/>
            <person name="Gonzalez V."/>
            <person name="Portillo T."/>
            <person name="Ochoa-Leyva A."/>
            <person name="Jose M.V."/>
            <person name="Sciutto E."/>
            <person name="Landa A."/>
            <person name="Jimenez L."/>
            <person name="Valdes V."/>
            <person name="Carrero J.C."/>
            <person name="Larralde C."/>
            <person name="Morales-Montor J."/>
            <person name="Limon-Lason J."/>
            <person name="Soberon X."/>
            <person name="Laclette J.P."/>
        </authorList>
    </citation>
    <scope>NUCLEOTIDE SEQUENCE [LARGE SCALE GENOMIC DNA]</scope>
</reference>
<evidence type="ECO:0000256" key="1">
    <source>
        <dbReference type="SAM" id="MobiDB-lite"/>
    </source>
</evidence>
<reference evidence="4" key="3">
    <citation type="submission" date="2020-10" db="UniProtKB">
        <authorList>
            <consortium name="WormBaseParasite"/>
        </authorList>
    </citation>
    <scope>IDENTIFICATION</scope>
</reference>
<sequence length="332" mass="37026">MLTRHPFITRFRPPSPSPLALRNHPINQVASIQQTSQAMASHHNSLITAVQYRFVSMLPHSTLCNHSSGRAPRSLAQSLSLSPTNKAFHKCECVESQLLNAPHAFATLTSVLAHLLRTLTTITSLSFCHSSIQSSHHDNTQLPRHVTRRHTHTHTSTPATSRGNAQSTSVRTRTPARHLATYFRLLLALTISTLHSSSHAVAAFLHTVFVPQCHTHHTHFQSSSHPLASIRPAMWQRQLRMPNPASSPHTLCTPHLARPADSSSPIPIIPILHHPVRLHTHRRGRHNTRRGCAGQCRARRSHCRLALPVNHTDTRHPTPTPPFALSPWLRPV</sequence>
<feature type="compositionally biased region" description="Polar residues" evidence="1">
    <location>
        <begin position="163"/>
        <end position="172"/>
    </location>
</feature>
<dbReference type="AlphaFoldDB" id="A0A068WUK6"/>
<dbReference type="WBParaSite" id="EgrG_000414800">
    <property type="protein sequence ID" value="EgrG_000414800"/>
    <property type="gene ID" value="EgrG_000414800"/>
</dbReference>
<feature type="region of interest" description="Disordered" evidence="1">
    <location>
        <begin position="134"/>
        <end position="173"/>
    </location>
</feature>
<organism evidence="2">
    <name type="scientific">Echinococcus granulosus</name>
    <name type="common">Hydatid tapeworm</name>
    <dbReference type="NCBI Taxonomy" id="6210"/>
    <lineage>
        <taxon>Eukaryota</taxon>
        <taxon>Metazoa</taxon>
        <taxon>Spiralia</taxon>
        <taxon>Lophotrochozoa</taxon>
        <taxon>Platyhelminthes</taxon>
        <taxon>Cestoda</taxon>
        <taxon>Eucestoda</taxon>
        <taxon>Cyclophyllidea</taxon>
        <taxon>Taeniidae</taxon>
        <taxon>Echinococcus</taxon>
        <taxon>Echinococcus granulosus group</taxon>
    </lineage>
</organism>